<comment type="catalytic activity">
    <reaction evidence="11 12">
        <text>a quinone + NADH + 5 H(+)(in) = a quinol + NAD(+) + 4 H(+)(out)</text>
        <dbReference type="Rhea" id="RHEA:57888"/>
        <dbReference type="ChEBI" id="CHEBI:15378"/>
        <dbReference type="ChEBI" id="CHEBI:24646"/>
        <dbReference type="ChEBI" id="CHEBI:57540"/>
        <dbReference type="ChEBI" id="CHEBI:57945"/>
        <dbReference type="ChEBI" id="CHEBI:132124"/>
    </reaction>
</comment>
<dbReference type="AlphaFoldDB" id="A9B4Z4"/>
<proteinExistence type="inferred from homology"/>
<evidence type="ECO:0000256" key="11">
    <source>
        <dbReference type="HAMAP-Rule" id="MF_01394"/>
    </source>
</evidence>
<dbReference type="InterPro" id="IPR023043">
    <property type="entry name" value="NAD(P)H_OxRDtase_bac/plastid"/>
</dbReference>
<dbReference type="eggNOG" id="COG0838">
    <property type="taxonomic scope" value="Bacteria"/>
</dbReference>
<evidence type="ECO:0000313" key="14">
    <source>
        <dbReference type="Proteomes" id="UP000000787"/>
    </source>
</evidence>
<accession>A9B4Z4</accession>
<evidence type="ECO:0000256" key="10">
    <source>
        <dbReference type="ARBA" id="ARBA00023136"/>
    </source>
</evidence>
<dbReference type="InterPro" id="IPR000440">
    <property type="entry name" value="NADH_UbQ/plastoQ_OxRdtase_su3"/>
</dbReference>
<organism evidence="13 14">
    <name type="scientific">Herpetosiphon aurantiacus (strain ATCC 23779 / DSM 785 / 114-95)</name>
    <dbReference type="NCBI Taxonomy" id="316274"/>
    <lineage>
        <taxon>Bacteria</taxon>
        <taxon>Bacillati</taxon>
        <taxon>Chloroflexota</taxon>
        <taxon>Chloroflexia</taxon>
        <taxon>Herpetosiphonales</taxon>
        <taxon>Herpetosiphonaceae</taxon>
        <taxon>Herpetosiphon</taxon>
    </lineage>
</organism>
<evidence type="ECO:0000256" key="12">
    <source>
        <dbReference type="RuleBase" id="RU003639"/>
    </source>
</evidence>
<evidence type="ECO:0000256" key="9">
    <source>
        <dbReference type="ARBA" id="ARBA00023027"/>
    </source>
</evidence>
<comment type="subcellular location">
    <subcellularLocation>
        <location evidence="11 12">Cell membrane</location>
        <topology evidence="11 12">Multi-pass membrane protein</topology>
    </subcellularLocation>
    <subcellularLocation>
        <location evidence="1">Membrane</location>
        <topology evidence="1">Multi-pass membrane protein</topology>
    </subcellularLocation>
</comment>
<dbReference type="PANTHER" id="PTHR11058">
    <property type="entry name" value="NADH-UBIQUINONE OXIDOREDUCTASE CHAIN 3"/>
    <property type="match status" value="1"/>
</dbReference>
<evidence type="ECO:0000256" key="4">
    <source>
        <dbReference type="ARBA" id="ARBA00022475"/>
    </source>
</evidence>
<keyword evidence="8 11" id="KW-1133">Transmembrane helix</keyword>
<protein>
    <recommendedName>
        <fullName evidence="11">NADH-quinone oxidoreductase subunit A</fullName>
        <ecNumber evidence="11">7.1.1.-</ecNumber>
    </recommendedName>
    <alternativeName>
        <fullName evidence="11">NADH dehydrogenase I subunit A</fullName>
    </alternativeName>
    <alternativeName>
        <fullName evidence="11">NDH-1 subunit A</fullName>
    </alternativeName>
    <alternativeName>
        <fullName evidence="11">NUO1</fullName>
    </alternativeName>
</protein>
<dbReference type="HOGENOM" id="CLU_119549_3_1_0"/>
<dbReference type="InterPro" id="IPR038430">
    <property type="entry name" value="NDAH_ubi_oxred_su3_sf"/>
</dbReference>
<dbReference type="EMBL" id="CP000875">
    <property type="protein sequence ID" value="ABX05717.1"/>
    <property type="molecule type" value="Genomic_DNA"/>
</dbReference>
<dbReference type="Gene3D" id="1.20.58.1610">
    <property type="entry name" value="NADH:ubiquinone/plastoquinone oxidoreductase, chain 3"/>
    <property type="match status" value="1"/>
</dbReference>
<evidence type="ECO:0000256" key="5">
    <source>
        <dbReference type="ARBA" id="ARBA00022692"/>
    </source>
</evidence>
<evidence type="ECO:0000256" key="1">
    <source>
        <dbReference type="ARBA" id="ARBA00004141"/>
    </source>
</evidence>
<dbReference type="GO" id="GO:0050136">
    <property type="term" value="F:NADH dehydrogenase (quinone) (non-electrogenic) activity"/>
    <property type="evidence" value="ECO:0007669"/>
    <property type="project" value="UniProtKB-UniRule"/>
</dbReference>
<keyword evidence="9 11" id="KW-0520">NAD</keyword>
<evidence type="ECO:0000256" key="2">
    <source>
        <dbReference type="ARBA" id="ARBA00008472"/>
    </source>
</evidence>
<keyword evidence="3 11" id="KW-0813">Transport</keyword>
<feature type="transmembrane region" description="Helical" evidence="11">
    <location>
        <begin position="100"/>
        <end position="121"/>
    </location>
</feature>
<dbReference type="EC" id="7.1.1.-" evidence="11"/>
<keyword evidence="10 11" id="KW-0472">Membrane</keyword>
<dbReference type="GO" id="GO:0005886">
    <property type="term" value="C:plasma membrane"/>
    <property type="evidence" value="ECO:0007669"/>
    <property type="project" value="UniProtKB-SubCell"/>
</dbReference>
<dbReference type="PANTHER" id="PTHR11058:SF22">
    <property type="entry name" value="NADH-QUINONE OXIDOREDUCTASE SUBUNIT A"/>
    <property type="match status" value="1"/>
</dbReference>
<name>A9B4Z4_HERA2</name>
<sequence length="129" mass="14646">MPIVSVPEEQLMLRPFLPIFIIFVVGVVIPVAALVLSAILGPKKATKRKLIPYESGMTPLGDAMQRMPVRFYVVAMLFILFDIEIIFLMPYALYFRQMGLFGLAEMGAFMGILLVGFVYIWRKGALRWD</sequence>
<reference evidence="13 14" key="1">
    <citation type="journal article" date="2011" name="Stand. Genomic Sci.">
        <title>Complete genome sequence of the filamentous gliding predatory bacterium Herpetosiphon aurantiacus type strain (114-95(T)).</title>
        <authorList>
            <person name="Kiss H."/>
            <person name="Nett M."/>
            <person name="Domin N."/>
            <person name="Martin K."/>
            <person name="Maresca J.A."/>
            <person name="Copeland A."/>
            <person name="Lapidus A."/>
            <person name="Lucas S."/>
            <person name="Berry K.W."/>
            <person name="Glavina Del Rio T."/>
            <person name="Dalin E."/>
            <person name="Tice H."/>
            <person name="Pitluck S."/>
            <person name="Richardson P."/>
            <person name="Bruce D."/>
            <person name="Goodwin L."/>
            <person name="Han C."/>
            <person name="Detter J.C."/>
            <person name="Schmutz J."/>
            <person name="Brettin T."/>
            <person name="Land M."/>
            <person name="Hauser L."/>
            <person name="Kyrpides N.C."/>
            <person name="Ivanova N."/>
            <person name="Goker M."/>
            <person name="Woyke T."/>
            <person name="Klenk H.P."/>
            <person name="Bryant D.A."/>
        </authorList>
    </citation>
    <scope>NUCLEOTIDE SEQUENCE [LARGE SCALE GENOMIC DNA]</scope>
    <source>
        <strain evidence="14">ATCC 23779 / DSM 785 / 114-95</strain>
    </source>
</reference>
<evidence type="ECO:0000256" key="6">
    <source>
        <dbReference type="ARBA" id="ARBA00022719"/>
    </source>
</evidence>
<dbReference type="GO" id="GO:0048038">
    <property type="term" value="F:quinone binding"/>
    <property type="evidence" value="ECO:0007669"/>
    <property type="project" value="UniProtKB-KW"/>
</dbReference>
<evidence type="ECO:0000256" key="3">
    <source>
        <dbReference type="ARBA" id="ARBA00022448"/>
    </source>
</evidence>
<keyword evidence="6 11" id="KW-0874">Quinone</keyword>
<keyword evidence="14" id="KW-1185">Reference proteome</keyword>
<evidence type="ECO:0000256" key="7">
    <source>
        <dbReference type="ARBA" id="ARBA00022967"/>
    </source>
</evidence>
<gene>
    <name evidence="11" type="primary">nuoA</name>
    <name evidence="13" type="ordered locus">Haur_3079</name>
</gene>
<dbReference type="STRING" id="316274.Haur_3079"/>
<comment type="subunit">
    <text evidence="11">NDH-1 is composed of 14 different subunits. Subunits NuoA, H, J, K, L, M, N constitute the membrane sector of the complex.</text>
</comment>
<feature type="transmembrane region" description="Helical" evidence="11">
    <location>
        <begin position="16"/>
        <end position="40"/>
    </location>
</feature>
<evidence type="ECO:0000256" key="8">
    <source>
        <dbReference type="ARBA" id="ARBA00022989"/>
    </source>
</evidence>
<evidence type="ECO:0000313" key="13">
    <source>
        <dbReference type="EMBL" id="ABX05717.1"/>
    </source>
</evidence>
<dbReference type="InParanoid" id="A9B4Z4"/>
<dbReference type="GO" id="GO:0008137">
    <property type="term" value="F:NADH dehydrogenase (ubiquinone) activity"/>
    <property type="evidence" value="ECO:0007669"/>
    <property type="project" value="InterPro"/>
</dbReference>
<keyword evidence="4 11" id="KW-1003">Cell membrane</keyword>
<dbReference type="Pfam" id="PF00507">
    <property type="entry name" value="Oxidored_q4"/>
    <property type="match status" value="1"/>
</dbReference>
<comment type="function">
    <text evidence="11">NDH-1 shuttles electrons from NADH, via FMN and iron-sulfur (Fe-S) centers, to quinones in the respiratory chain. The immediate electron acceptor for the enzyme in this species is believed to be ubiquinone. Couples the redox reaction to proton translocation (for every two electrons transferred, four hydrogen ions are translocated across the cytoplasmic membrane), and thus conserves the redox energy in a proton gradient.</text>
</comment>
<keyword evidence="7 11" id="KW-1278">Translocase</keyword>
<comment type="similarity">
    <text evidence="2 11 12">Belongs to the complex I subunit 3 family.</text>
</comment>
<dbReference type="HAMAP" id="MF_01394">
    <property type="entry name" value="NDH1_NuoA"/>
    <property type="match status" value="1"/>
</dbReference>
<dbReference type="Proteomes" id="UP000000787">
    <property type="component" value="Chromosome"/>
</dbReference>
<dbReference type="KEGG" id="hau:Haur_3079"/>
<keyword evidence="11" id="KW-0830">Ubiquinone</keyword>
<dbReference type="GO" id="GO:0030964">
    <property type="term" value="C:NADH dehydrogenase complex"/>
    <property type="evidence" value="ECO:0007669"/>
    <property type="project" value="TreeGrafter"/>
</dbReference>
<keyword evidence="5 11" id="KW-0812">Transmembrane</keyword>
<feature type="transmembrane region" description="Helical" evidence="11">
    <location>
        <begin position="71"/>
        <end position="94"/>
    </location>
</feature>